<accession>A0A1V9YMB9</accession>
<dbReference type="EMBL" id="JNBR01001478">
    <property type="protein sequence ID" value="OQR86844.1"/>
    <property type="molecule type" value="Genomic_DNA"/>
</dbReference>
<dbReference type="PANTHER" id="PTHR31827">
    <property type="entry name" value="EMB|CAB89363.1"/>
    <property type="match status" value="1"/>
</dbReference>
<comment type="caution">
    <text evidence="2">The sequence shown here is derived from an EMBL/GenBank/DDBJ whole genome shotgun (WGS) entry which is preliminary data.</text>
</comment>
<feature type="domain" description="WRKY19-like zinc finger" evidence="1">
    <location>
        <begin position="204"/>
        <end position="227"/>
    </location>
</feature>
<name>A0A1V9YMB9_ACHHY</name>
<reference evidence="2 3" key="1">
    <citation type="journal article" date="2014" name="Genome Biol. Evol.">
        <title>The secreted proteins of Achlya hypogyna and Thraustotheca clavata identify the ancestral oomycete secretome and reveal gene acquisitions by horizontal gene transfer.</title>
        <authorList>
            <person name="Misner I."/>
            <person name="Blouin N."/>
            <person name="Leonard G."/>
            <person name="Richards T.A."/>
            <person name="Lane C.E."/>
        </authorList>
    </citation>
    <scope>NUCLEOTIDE SEQUENCE [LARGE SCALE GENOMIC DNA]</scope>
    <source>
        <strain evidence="2 3">ATCC 48635</strain>
    </source>
</reference>
<gene>
    <name evidence="2" type="ORF">ACHHYP_09837</name>
</gene>
<dbReference type="STRING" id="1202772.A0A1V9YMB9"/>
<feature type="domain" description="WRKY19-like zinc finger" evidence="1">
    <location>
        <begin position="180"/>
        <end position="203"/>
    </location>
</feature>
<dbReference type="InterPro" id="IPR056866">
    <property type="entry name" value="Znf_WRKY19"/>
</dbReference>
<evidence type="ECO:0000313" key="2">
    <source>
        <dbReference type="EMBL" id="OQR86844.1"/>
    </source>
</evidence>
<dbReference type="Pfam" id="PF24906">
    <property type="entry name" value="Zf_WRKY19"/>
    <property type="match status" value="6"/>
</dbReference>
<proteinExistence type="predicted"/>
<protein>
    <recommendedName>
        <fullName evidence="1">WRKY19-like zinc finger domain-containing protein</fullName>
    </recommendedName>
</protein>
<sequence>MIGQPPLMFSGVFQPHGKSIHVPKPIKHQPQPIVPDDDLALTVDLGTFEDLVTYVLDTEEAEALADEAFDASEMSILCQFLAHQEAAPASHGGDNDEDGILSLNLLDNVEIDASLDANMDDDEDLSTVKLLPPTLHDERAIEARIIVEDYLCGKNRRLCKMEGCHKRSRSHGLCISHGGGRRCAADGCNKSSQGGNLCIKHGGGKRCEVQGCERAAQSNMLCKAHGGGPRCLFEGCDRSSQGGGYCRSHGGGKRCLFEGCDKGTQRGDFCALHGGSRLCGVAGCMRNDRGGGYCATHGGGKRCAESGLKRGAPIEVAQTAGVYACRLLLVHVFISTSLQEEMCRPIETASMGGFPMMNPQAMAMYQAPMNKQMASYPMNQSPTMMGYAKAPQYEVVTNGVMYPSYGYPSQSEMPFYQQPQPMNYANTSMTSPRDPSVEVGNFQDLLDVALDDDAGDAAFNLNEGFDNSEMSILMSFLNDHDTSDENSTQTSVDTLDGGVLTLNLLDDGPLEALLSASLDDDSDDLLSDVKLAPPTGFVPVHQPATEHGTEDEDSLSGKNRRLCKMEGCHKRSRSHGLCIAHGGGRRCAVDGCNK</sequence>
<feature type="non-terminal residue" evidence="2">
    <location>
        <position position="594"/>
    </location>
</feature>
<keyword evidence="3" id="KW-1185">Reference proteome</keyword>
<dbReference type="AlphaFoldDB" id="A0A1V9YMB9"/>
<dbReference type="Proteomes" id="UP000243579">
    <property type="component" value="Unassembled WGS sequence"/>
</dbReference>
<dbReference type="PANTHER" id="PTHR31827:SF1">
    <property type="entry name" value="EMB|CAB89363.1"/>
    <property type="match status" value="1"/>
</dbReference>
<feature type="domain" description="WRKY19-like zinc finger" evidence="1">
    <location>
        <begin position="228"/>
        <end position="251"/>
    </location>
</feature>
<dbReference type="OrthoDB" id="77038at2759"/>
<evidence type="ECO:0000313" key="3">
    <source>
        <dbReference type="Proteomes" id="UP000243579"/>
    </source>
</evidence>
<feature type="domain" description="WRKY19-like zinc finger" evidence="1">
    <location>
        <begin position="156"/>
        <end position="179"/>
    </location>
</feature>
<feature type="domain" description="WRKY19-like zinc finger" evidence="1">
    <location>
        <begin position="560"/>
        <end position="583"/>
    </location>
</feature>
<organism evidence="2 3">
    <name type="scientific">Achlya hypogyna</name>
    <name type="common">Oomycete</name>
    <name type="synonym">Protoachlya hypogyna</name>
    <dbReference type="NCBI Taxonomy" id="1202772"/>
    <lineage>
        <taxon>Eukaryota</taxon>
        <taxon>Sar</taxon>
        <taxon>Stramenopiles</taxon>
        <taxon>Oomycota</taxon>
        <taxon>Saprolegniomycetes</taxon>
        <taxon>Saprolegniales</taxon>
        <taxon>Achlyaceae</taxon>
        <taxon>Achlya</taxon>
    </lineage>
</organism>
<evidence type="ECO:0000259" key="1">
    <source>
        <dbReference type="Pfam" id="PF24906"/>
    </source>
</evidence>
<feature type="domain" description="WRKY19-like zinc finger" evidence="1">
    <location>
        <begin position="252"/>
        <end position="275"/>
    </location>
</feature>